<dbReference type="RefSeq" id="WP_141894252.1">
    <property type="nucleotide sequence ID" value="NZ_BAABLH010000005.1"/>
</dbReference>
<sequence length="117" mass="12192">MRTRCGSGAAVALGMMLVVSGCAARGDERMPQPTPTVAEVVGEDPTAEEPASGHGVRITDGPAGDAGLGAGSPPTWLERMAQRLRAESGQQAAARCVRTQRLVNPPLVRVVCVDWSR</sequence>
<organism evidence="3 4">
    <name type="scientific">Microbacterium kyungheense</name>
    <dbReference type="NCBI Taxonomy" id="1263636"/>
    <lineage>
        <taxon>Bacteria</taxon>
        <taxon>Bacillati</taxon>
        <taxon>Actinomycetota</taxon>
        <taxon>Actinomycetes</taxon>
        <taxon>Micrococcales</taxon>
        <taxon>Microbacteriaceae</taxon>
        <taxon>Microbacterium</taxon>
    </lineage>
</organism>
<keyword evidence="4" id="KW-1185">Reference proteome</keyword>
<comment type="caution">
    <text evidence="3">The sequence shown here is derived from an EMBL/GenBank/DDBJ whole genome shotgun (WGS) entry which is preliminary data.</text>
</comment>
<dbReference type="PROSITE" id="PS51257">
    <property type="entry name" value="PROKAR_LIPOPROTEIN"/>
    <property type="match status" value="1"/>
</dbReference>
<evidence type="ECO:0008006" key="5">
    <source>
        <dbReference type="Google" id="ProtNLM"/>
    </source>
</evidence>
<name>A0A543F2E7_9MICO</name>
<keyword evidence="2" id="KW-0732">Signal</keyword>
<feature type="signal peptide" evidence="2">
    <location>
        <begin position="1"/>
        <end position="23"/>
    </location>
</feature>
<dbReference type="EMBL" id="VFPE01000002">
    <property type="protein sequence ID" value="TQM27965.1"/>
    <property type="molecule type" value="Genomic_DNA"/>
</dbReference>
<gene>
    <name evidence="3" type="ORF">FB391_2001</name>
</gene>
<dbReference type="AlphaFoldDB" id="A0A543F2E7"/>
<accession>A0A543F2E7</accession>
<dbReference type="OrthoDB" id="9891485at2"/>
<evidence type="ECO:0000256" key="1">
    <source>
        <dbReference type="SAM" id="MobiDB-lite"/>
    </source>
</evidence>
<feature type="chain" id="PRO_5021915134" description="Secreted protein" evidence="2">
    <location>
        <begin position="24"/>
        <end position="117"/>
    </location>
</feature>
<proteinExistence type="predicted"/>
<evidence type="ECO:0000313" key="3">
    <source>
        <dbReference type="EMBL" id="TQM27965.1"/>
    </source>
</evidence>
<evidence type="ECO:0000313" key="4">
    <source>
        <dbReference type="Proteomes" id="UP000320235"/>
    </source>
</evidence>
<feature type="region of interest" description="Disordered" evidence="1">
    <location>
        <begin position="44"/>
        <end position="74"/>
    </location>
</feature>
<dbReference type="Proteomes" id="UP000320235">
    <property type="component" value="Unassembled WGS sequence"/>
</dbReference>
<evidence type="ECO:0000256" key="2">
    <source>
        <dbReference type="SAM" id="SignalP"/>
    </source>
</evidence>
<reference evidence="3 4" key="1">
    <citation type="submission" date="2019-06" db="EMBL/GenBank/DDBJ databases">
        <title>Sequencing the genomes of 1000 actinobacteria strains.</title>
        <authorList>
            <person name="Klenk H.-P."/>
        </authorList>
    </citation>
    <scope>NUCLEOTIDE SEQUENCE [LARGE SCALE GENOMIC DNA]</scope>
    <source>
        <strain evidence="3 4">DSM 105492</strain>
    </source>
</reference>
<protein>
    <recommendedName>
        <fullName evidence="5">Secreted protein</fullName>
    </recommendedName>
</protein>